<name>A0AAV5GNY4_9BASI</name>
<proteinExistence type="predicted"/>
<sequence>MLSRPHISLGASLAALSLVLPRLVSADSVVTDNSTSWYATTAPVQTFHSSNVTPPEWNVLTLDAERVSEGSVLLSYRGTATSQAAPLIMDNNGSLVWSGAEAGYGDSMDLIVQKYKGEDVLTFYQGADFYSGGYGYGYWNILSNNYSLIRTVSSLNQTEDESDFHEFIITENDTALVESWRITQADLTGAGGDGIGWTWDCVFQEIDISGASRESDALLFEWRALDHMDTGESYFQVENNGNSSDNAFDFCHINSVEKIAATGDYLISMRGPSTIYLIDGQSGAITWRLSGKSSNFTMGENATFWYQHDARLMEGQDISSGVFNISLFDNAAGGGEPAEATARAIVLQLDTNAWTATLVREDIPSFYAPAASQGSNQPLDDGSFFVGWGAQPYFTEYAPDGTIVQGVTFGTTESVVMSYRAFKQTWHGYPLTNPSIAVSGSSAFVSWNGATDVASWTLLGGTNESGVTNEVSTLAKSGFETEIANIGETYSYLAAAAVASDGTCLGVSAVYSTASLSSTSTNGTCPSGSTVASAGTNGTSTASGSDTSADDESGAGRIAASVAGAGAAAVAALFAAL</sequence>
<evidence type="ECO:0000313" key="4">
    <source>
        <dbReference type="Proteomes" id="UP001342314"/>
    </source>
</evidence>
<reference evidence="3 4" key="1">
    <citation type="submission" date="2021-12" db="EMBL/GenBank/DDBJ databases">
        <title>High titer production of polyol ester of fatty acids by Rhodotorula paludigena BS15 towards product separation-free biomass refinery.</title>
        <authorList>
            <person name="Mano J."/>
            <person name="Ono H."/>
            <person name="Tanaka T."/>
            <person name="Naito K."/>
            <person name="Sushida H."/>
            <person name="Ike M."/>
            <person name="Tokuyasu K."/>
            <person name="Kitaoka M."/>
        </authorList>
    </citation>
    <scope>NUCLEOTIDE SEQUENCE [LARGE SCALE GENOMIC DNA]</scope>
    <source>
        <strain evidence="3 4">BS15</strain>
    </source>
</reference>
<keyword evidence="4" id="KW-1185">Reference proteome</keyword>
<dbReference type="PANTHER" id="PTHR35340">
    <property type="entry name" value="PQQ ENZYME REPEAT PROTEIN-RELATED"/>
    <property type="match status" value="1"/>
</dbReference>
<evidence type="ECO:0000256" key="2">
    <source>
        <dbReference type="SAM" id="SignalP"/>
    </source>
</evidence>
<keyword evidence="2" id="KW-0732">Signal</keyword>
<feature type="chain" id="PRO_5043528842" description="ASST-domain-containing protein" evidence="2">
    <location>
        <begin position="27"/>
        <end position="577"/>
    </location>
</feature>
<dbReference type="InterPro" id="IPR039535">
    <property type="entry name" value="ASST-like"/>
</dbReference>
<feature type="compositionally biased region" description="Low complexity" evidence="1">
    <location>
        <begin position="527"/>
        <end position="547"/>
    </location>
</feature>
<accession>A0AAV5GNY4</accession>
<dbReference type="Pfam" id="PF14269">
    <property type="entry name" value="Arylsulfotran_2"/>
    <property type="match status" value="1"/>
</dbReference>
<feature type="region of interest" description="Disordered" evidence="1">
    <location>
        <begin position="516"/>
        <end position="553"/>
    </location>
</feature>
<feature type="compositionally biased region" description="Polar residues" evidence="1">
    <location>
        <begin position="516"/>
        <end position="526"/>
    </location>
</feature>
<evidence type="ECO:0000313" key="3">
    <source>
        <dbReference type="EMBL" id="GJN91256.1"/>
    </source>
</evidence>
<gene>
    <name evidence="3" type="ORF">Rhopal_004274-T1</name>
</gene>
<evidence type="ECO:0000256" key="1">
    <source>
        <dbReference type="SAM" id="MobiDB-lite"/>
    </source>
</evidence>
<dbReference type="PANTHER" id="PTHR35340:SF5">
    <property type="entry name" value="ASST-DOMAIN-CONTAINING PROTEIN"/>
    <property type="match status" value="1"/>
</dbReference>
<dbReference type="AlphaFoldDB" id="A0AAV5GNY4"/>
<dbReference type="Proteomes" id="UP001342314">
    <property type="component" value="Unassembled WGS sequence"/>
</dbReference>
<dbReference type="InterPro" id="IPR053143">
    <property type="entry name" value="Arylsulfate_ST"/>
</dbReference>
<evidence type="ECO:0008006" key="5">
    <source>
        <dbReference type="Google" id="ProtNLM"/>
    </source>
</evidence>
<protein>
    <recommendedName>
        <fullName evidence="5">ASST-domain-containing protein</fullName>
    </recommendedName>
</protein>
<dbReference type="EMBL" id="BQKY01000008">
    <property type="protein sequence ID" value="GJN91256.1"/>
    <property type="molecule type" value="Genomic_DNA"/>
</dbReference>
<comment type="caution">
    <text evidence="3">The sequence shown here is derived from an EMBL/GenBank/DDBJ whole genome shotgun (WGS) entry which is preliminary data.</text>
</comment>
<organism evidence="3 4">
    <name type="scientific">Rhodotorula paludigena</name>
    <dbReference type="NCBI Taxonomy" id="86838"/>
    <lineage>
        <taxon>Eukaryota</taxon>
        <taxon>Fungi</taxon>
        <taxon>Dikarya</taxon>
        <taxon>Basidiomycota</taxon>
        <taxon>Pucciniomycotina</taxon>
        <taxon>Microbotryomycetes</taxon>
        <taxon>Sporidiobolales</taxon>
        <taxon>Sporidiobolaceae</taxon>
        <taxon>Rhodotorula</taxon>
    </lineage>
</organism>
<feature type="signal peptide" evidence="2">
    <location>
        <begin position="1"/>
        <end position="26"/>
    </location>
</feature>